<accession>A0AAV7K8P7</accession>
<keyword evidence="3" id="KW-1185">Reference proteome</keyword>
<proteinExistence type="predicted"/>
<name>A0AAV7K8P7_9METZ</name>
<reference evidence="2 3" key="1">
    <citation type="journal article" date="2023" name="BMC Biol.">
        <title>The compact genome of the sponge Oopsacas minuta (Hexactinellida) is lacking key metazoan core genes.</title>
        <authorList>
            <person name="Santini S."/>
            <person name="Schenkelaars Q."/>
            <person name="Jourda C."/>
            <person name="Duchesne M."/>
            <person name="Belahbib H."/>
            <person name="Rocher C."/>
            <person name="Selva M."/>
            <person name="Riesgo A."/>
            <person name="Vervoort M."/>
            <person name="Leys S.P."/>
            <person name="Kodjabachian L."/>
            <person name="Le Bivic A."/>
            <person name="Borchiellini C."/>
            <person name="Claverie J.M."/>
            <person name="Renard E."/>
        </authorList>
    </citation>
    <scope>NUCLEOTIDE SEQUENCE [LARGE SCALE GENOMIC DNA]</scope>
    <source>
        <strain evidence="2">SPO-2</strain>
    </source>
</reference>
<dbReference type="AlphaFoldDB" id="A0AAV7K8P7"/>
<gene>
    <name evidence="2" type="ORF">LOD99_16231</name>
</gene>
<evidence type="ECO:0000313" key="2">
    <source>
        <dbReference type="EMBL" id="KAI6656929.1"/>
    </source>
</evidence>
<feature type="domain" description="NAD-dependent epimerase/dehydratase" evidence="1">
    <location>
        <begin position="18"/>
        <end position="161"/>
    </location>
</feature>
<dbReference type="Proteomes" id="UP001165289">
    <property type="component" value="Unassembled WGS sequence"/>
</dbReference>
<dbReference type="PANTHER" id="PTHR43245">
    <property type="entry name" value="BIFUNCTIONAL POLYMYXIN RESISTANCE PROTEIN ARNA"/>
    <property type="match status" value="1"/>
</dbReference>
<dbReference type="InterPro" id="IPR050177">
    <property type="entry name" value="Lipid_A_modif_metabolic_enz"/>
</dbReference>
<evidence type="ECO:0000259" key="1">
    <source>
        <dbReference type="Pfam" id="PF01370"/>
    </source>
</evidence>
<organism evidence="2 3">
    <name type="scientific">Oopsacas minuta</name>
    <dbReference type="NCBI Taxonomy" id="111878"/>
    <lineage>
        <taxon>Eukaryota</taxon>
        <taxon>Metazoa</taxon>
        <taxon>Porifera</taxon>
        <taxon>Hexactinellida</taxon>
        <taxon>Hexasterophora</taxon>
        <taxon>Lyssacinosida</taxon>
        <taxon>Leucopsacidae</taxon>
        <taxon>Oopsacas</taxon>
    </lineage>
</organism>
<sequence>MPDILTNFLNVMQGKFGLYIYISSDSVYEVCQKKDHNESSRETDSIRPVDLEESKKLNEADSYGHNKFACEEILMKFHSKHNFNFIALRLPDVIGPRDNTNRFWYYFIWTLIHQEIGFPLMIPTWLASQQLNFVYSLDVAGIITNTLLKPVPEFLNQVFNLACSESLTLQEFIILIGNSLNIDPVSFIEGGSEYYFPSVTRGPIDCTKAIQVLKWEPTPIHVAVNDSVTFYRDSINSPQLAVLIKTIIADLELSLIPKEKIKKFRAELHKHTQHELMPKDEF</sequence>
<dbReference type="Pfam" id="PF01370">
    <property type="entry name" value="Epimerase"/>
    <property type="match status" value="1"/>
</dbReference>
<dbReference type="SUPFAM" id="SSF51735">
    <property type="entry name" value="NAD(P)-binding Rossmann-fold domains"/>
    <property type="match status" value="1"/>
</dbReference>
<comment type="caution">
    <text evidence="2">The sequence shown here is derived from an EMBL/GenBank/DDBJ whole genome shotgun (WGS) entry which is preliminary data.</text>
</comment>
<dbReference type="InterPro" id="IPR036291">
    <property type="entry name" value="NAD(P)-bd_dom_sf"/>
</dbReference>
<protein>
    <recommendedName>
        <fullName evidence="1">NAD-dependent epimerase/dehydratase domain-containing protein</fullName>
    </recommendedName>
</protein>
<evidence type="ECO:0000313" key="3">
    <source>
        <dbReference type="Proteomes" id="UP001165289"/>
    </source>
</evidence>
<dbReference type="EMBL" id="JAKMXF010000133">
    <property type="protein sequence ID" value="KAI6656929.1"/>
    <property type="molecule type" value="Genomic_DNA"/>
</dbReference>
<dbReference type="Gene3D" id="3.40.50.720">
    <property type="entry name" value="NAD(P)-binding Rossmann-like Domain"/>
    <property type="match status" value="1"/>
</dbReference>
<dbReference type="InterPro" id="IPR001509">
    <property type="entry name" value="Epimerase_deHydtase"/>
</dbReference>